<protein>
    <recommendedName>
        <fullName evidence="1">Peptidase M12A domain-containing protein</fullName>
    </recommendedName>
</protein>
<dbReference type="Gene3D" id="3.40.390.10">
    <property type="entry name" value="Collagenase (Catalytic Domain)"/>
    <property type="match status" value="1"/>
</dbReference>
<name>A0AAV5A7Y1_9AGAM</name>
<evidence type="ECO:0000259" key="1">
    <source>
        <dbReference type="Pfam" id="PF01400"/>
    </source>
</evidence>
<dbReference type="SUPFAM" id="SSF55486">
    <property type="entry name" value="Metalloproteases ('zincins'), catalytic domain"/>
    <property type="match status" value="1"/>
</dbReference>
<dbReference type="InterPro" id="IPR001506">
    <property type="entry name" value="Peptidase_M12A"/>
</dbReference>
<dbReference type="AlphaFoldDB" id="A0AAV5A7Y1"/>
<keyword evidence="3" id="KW-1185">Reference proteome</keyword>
<sequence length="355" mass="41223">MPSNDTQICTAVVSPRSNTSGLGAVFVREDYLWDNGSTLTYTFLDGSQRQCKKVIDTIPEWTYYANITFDLKERGDDDALIRVSFRNELGDWSLVGQKIKAAKKEGCTMNLASVRDSDTCMPWERSVILHEWGHTLGLLHEHQSMAARKEFTFNVDNIKKYYLRNHPNLDSTFIEKNILKSYLYSDVSNWSEVDIQSIMIYPIDKSFTYEGNIIVGMNTELSEKDKAYMVINYPRDVPHAKAPQWTLSHALTIANVPESCSRGWNTQNVRDEFRNYIQSYWKEIKELRRILVRSGFQPPTLQGSRRIPRAFSCSRRKEIEQFLQVVGDRRKELLSSCLDELYHFLQVQHAKYKGE</sequence>
<organism evidence="2 3">
    <name type="scientific">Clathrus columnatus</name>
    <dbReference type="NCBI Taxonomy" id="1419009"/>
    <lineage>
        <taxon>Eukaryota</taxon>
        <taxon>Fungi</taxon>
        <taxon>Dikarya</taxon>
        <taxon>Basidiomycota</taxon>
        <taxon>Agaricomycotina</taxon>
        <taxon>Agaricomycetes</taxon>
        <taxon>Phallomycetidae</taxon>
        <taxon>Phallales</taxon>
        <taxon>Clathraceae</taxon>
        <taxon>Clathrus</taxon>
    </lineage>
</organism>
<feature type="domain" description="Peptidase M12A" evidence="1">
    <location>
        <begin position="33"/>
        <end position="229"/>
    </location>
</feature>
<dbReference type="Proteomes" id="UP001050691">
    <property type="component" value="Unassembled WGS sequence"/>
</dbReference>
<gene>
    <name evidence="2" type="ORF">Clacol_004591</name>
</gene>
<reference evidence="2" key="1">
    <citation type="submission" date="2021-10" db="EMBL/GenBank/DDBJ databases">
        <title>De novo Genome Assembly of Clathrus columnatus (Basidiomycota, Fungi) Using Illumina and Nanopore Sequence Data.</title>
        <authorList>
            <person name="Ogiso-Tanaka E."/>
            <person name="Itagaki H."/>
            <person name="Hosoya T."/>
            <person name="Hosaka K."/>
        </authorList>
    </citation>
    <scope>NUCLEOTIDE SEQUENCE</scope>
    <source>
        <strain evidence="2">MO-923</strain>
    </source>
</reference>
<dbReference type="EMBL" id="BPWL01000005">
    <property type="protein sequence ID" value="GJJ10365.1"/>
    <property type="molecule type" value="Genomic_DNA"/>
</dbReference>
<dbReference type="Pfam" id="PF01400">
    <property type="entry name" value="Astacin"/>
    <property type="match status" value="1"/>
</dbReference>
<comment type="caution">
    <text evidence="2">The sequence shown here is derived from an EMBL/GenBank/DDBJ whole genome shotgun (WGS) entry which is preliminary data.</text>
</comment>
<evidence type="ECO:0000313" key="2">
    <source>
        <dbReference type="EMBL" id="GJJ10365.1"/>
    </source>
</evidence>
<dbReference type="GO" id="GO:0004222">
    <property type="term" value="F:metalloendopeptidase activity"/>
    <property type="evidence" value="ECO:0007669"/>
    <property type="project" value="InterPro"/>
</dbReference>
<dbReference type="GO" id="GO:0006508">
    <property type="term" value="P:proteolysis"/>
    <property type="evidence" value="ECO:0007669"/>
    <property type="project" value="InterPro"/>
</dbReference>
<accession>A0AAV5A7Y1</accession>
<proteinExistence type="predicted"/>
<dbReference type="InterPro" id="IPR024079">
    <property type="entry name" value="MetalloPept_cat_dom_sf"/>
</dbReference>
<evidence type="ECO:0000313" key="3">
    <source>
        <dbReference type="Proteomes" id="UP001050691"/>
    </source>
</evidence>